<feature type="binding site" evidence="9">
    <location>
        <position position="314"/>
    </location>
    <ligand>
        <name>acetyl-CoA</name>
        <dbReference type="ChEBI" id="CHEBI:57288"/>
    </ligand>
</feature>
<dbReference type="GO" id="GO:0005737">
    <property type="term" value="C:cytoplasm"/>
    <property type="evidence" value="ECO:0007669"/>
    <property type="project" value="UniProtKB-SubCell"/>
</dbReference>
<keyword evidence="5 7" id="KW-0012">Acyltransferase</keyword>
<evidence type="ECO:0000313" key="14">
    <source>
        <dbReference type="Proteomes" id="UP000799436"/>
    </source>
</evidence>
<comment type="function">
    <text evidence="7">Catalytic component of the histone acetylase B (HAT-B) complex. Has intrinsic substrate specificity that modifies lysine in recognition sequence GXGKXG. Involved in DNA double-strand break repair.</text>
</comment>
<comment type="catalytic activity">
    <reaction evidence="6 7">
        <text>L-lysyl-[protein] + acetyl-CoA = N(6)-acetyl-L-lysyl-[protein] + CoA + H(+)</text>
        <dbReference type="Rhea" id="RHEA:45948"/>
        <dbReference type="Rhea" id="RHEA-COMP:9752"/>
        <dbReference type="Rhea" id="RHEA-COMP:10731"/>
        <dbReference type="ChEBI" id="CHEBI:15378"/>
        <dbReference type="ChEBI" id="CHEBI:29969"/>
        <dbReference type="ChEBI" id="CHEBI:57287"/>
        <dbReference type="ChEBI" id="CHEBI:57288"/>
        <dbReference type="ChEBI" id="CHEBI:61930"/>
        <dbReference type="EC" id="2.3.1.48"/>
    </reaction>
</comment>
<accession>A0A6G1KTT5</accession>
<feature type="region of interest" description="Interaction with histone H4 N-terminus" evidence="9">
    <location>
        <begin position="52"/>
        <end position="54"/>
    </location>
</feature>
<dbReference type="Gene3D" id="3.90.360.10">
    <property type="entry name" value="Histone acetyl transferase 1 (HAT1), N-terminal domain"/>
    <property type="match status" value="1"/>
</dbReference>
<evidence type="ECO:0000256" key="7">
    <source>
        <dbReference type="PIRNR" id="PIRNR038084"/>
    </source>
</evidence>
<evidence type="ECO:0000256" key="6">
    <source>
        <dbReference type="ARBA" id="ARBA00048017"/>
    </source>
</evidence>
<feature type="domain" description="Histone acetyl transferase HAT1 N-terminal" evidence="12">
    <location>
        <begin position="17"/>
        <end position="175"/>
    </location>
</feature>
<evidence type="ECO:0000259" key="12">
    <source>
        <dbReference type="Pfam" id="PF10394"/>
    </source>
</evidence>
<evidence type="ECO:0000256" key="1">
    <source>
        <dbReference type="ARBA" id="ARBA00010543"/>
    </source>
</evidence>
<dbReference type="PIRSF" id="PIRSF038084">
    <property type="entry name" value="HAT-B_cat"/>
    <property type="match status" value="1"/>
</dbReference>
<dbReference type="EC" id="2.3.1.48" evidence="2 7"/>
<dbReference type="AlphaFoldDB" id="A0A6G1KTT5"/>
<comment type="subcellular location">
    <subcellularLocation>
        <location evidence="7">Cytoplasm</location>
    </subcellularLocation>
    <subcellularLocation>
        <location evidence="7">Nucleus</location>
    </subcellularLocation>
</comment>
<comment type="similarity">
    <text evidence="1 7">Belongs to the HAT1 family.</text>
</comment>
<keyword evidence="7" id="KW-0539">Nucleus</keyword>
<dbReference type="GO" id="GO:0005634">
    <property type="term" value="C:nucleus"/>
    <property type="evidence" value="ECO:0007669"/>
    <property type="project" value="UniProtKB-SubCell"/>
</dbReference>
<dbReference type="SUPFAM" id="SSF55729">
    <property type="entry name" value="Acyl-CoA N-acyltransferases (Nat)"/>
    <property type="match status" value="1"/>
</dbReference>
<evidence type="ECO:0000256" key="8">
    <source>
        <dbReference type="PIRSR" id="PIRSR038084-1"/>
    </source>
</evidence>
<evidence type="ECO:0000256" key="3">
    <source>
        <dbReference type="ARBA" id="ARBA00021268"/>
    </source>
</evidence>
<dbReference type="GO" id="GO:0004402">
    <property type="term" value="F:histone acetyltransferase activity"/>
    <property type="evidence" value="ECO:0007669"/>
    <property type="project" value="UniProtKB-UniRule"/>
</dbReference>
<feature type="site" description="Interaction with histone H4 N-terminus" evidence="10">
    <location>
        <position position="191"/>
    </location>
</feature>
<evidence type="ECO:0000256" key="11">
    <source>
        <dbReference type="SAM" id="MobiDB-lite"/>
    </source>
</evidence>
<dbReference type="Pfam" id="PF10394">
    <property type="entry name" value="Hat1_N"/>
    <property type="match status" value="1"/>
</dbReference>
<reference evidence="13" key="1">
    <citation type="journal article" date="2020" name="Stud. Mycol.">
        <title>101 Dothideomycetes genomes: a test case for predicting lifestyles and emergence of pathogens.</title>
        <authorList>
            <person name="Haridas S."/>
            <person name="Albert R."/>
            <person name="Binder M."/>
            <person name="Bloem J."/>
            <person name="Labutti K."/>
            <person name="Salamov A."/>
            <person name="Andreopoulos B."/>
            <person name="Baker S."/>
            <person name="Barry K."/>
            <person name="Bills G."/>
            <person name="Bluhm B."/>
            <person name="Cannon C."/>
            <person name="Castanera R."/>
            <person name="Culley D."/>
            <person name="Daum C."/>
            <person name="Ezra D."/>
            <person name="Gonzalez J."/>
            <person name="Henrissat B."/>
            <person name="Kuo A."/>
            <person name="Liang C."/>
            <person name="Lipzen A."/>
            <person name="Lutzoni F."/>
            <person name="Magnuson J."/>
            <person name="Mondo S."/>
            <person name="Nolan M."/>
            <person name="Ohm R."/>
            <person name="Pangilinan J."/>
            <person name="Park H.-J."/>
            <person name="Ramirez L."/>
            <person name="Alfaro M."/>
            <person name="Sun H."/>
            <person name="Tritt A."/>
            <person name="Yoshinaga Y."/>
            <person name="Zwiers L.-H."/>
            <person name="Turgeon B."/>
            <person name="Goodwin S."/>
            <person name="Spatafora J."/>
            <person name="Crous P."/>
            <person name="Grigoriev I."/>
        </authorList>
    </citation>
    <scope>NUCLEOTIDE SEQUENCE</scope>
    <source>
        <strain evidence="13">CBS 116005</strain>
    </source>
</reference>
<dbReference type="InterPro" id="IPR017380">
    <property type="entry name" value="Hist_AcTrfase_B-typ_cat-su"/>
</dbReference>
<feature type="compositionally biased region" description="Acidic residues" evidence="11">
    <location>
        <begin position="494"/>
        <end position="505"/>
    </location>
</feature>
<dbReference type="GO" id="GO:0000781">
    <property type="term" value="C:chromosome, telomeric region"/>
    <property type="evidence" value="ECO:0007669"/>
    <property type="project" value="GOC"/>
</dbReference>
<dbReference type="EMBL" id="ML995975">
    <property type="protein sequence ID" value="KAF2763679.1"/>
    <property type="molecule type" value="Genomic_DNA"/>
</dbReference>
<name>A0A6G1KTT5_9PEZI</name>
<evidence type="ECO:0000256" key="5">
    <source>
        <dbReference type="ARBA" id="ARBA00023315"/>
    </source>
</evidence>
<keyword evidence="4 7" id="KW-0808">Transferase</keyword>
<keyword evidence="7" id="KW-0963">Cytoplasm</keyword>
<feature type="region of interest" description="Disordered" evidence="11">
    <location>
        <begin position="470"/>
        <end position="516"/>
    </location>
</feature>
<protein>
    <recommendedName>
        <fullName evidence="3 7">Histone acetyltransferase type B catalytic subunit</fullName>
        <ecNumber evidence="2 7">2.3.1.48</ecNumber>
    </recommendedName>
</protein>
<dbReference type="GO" id="GO:0031509">
    <property type="term" value="P:subtelomeric heterochromatin formation"/>
    <property type="evidence" value="ECO:0007669"/>
    <property type="project" value="InterPro"/>
</dbReference>
<feature type="binding site" evidence="9">
    <location>
        <begin position="276"/>
        <end position="278"/>
    </location>
    <ligand>
        <name>acetyl-CoA</name>
        <dbReference type="ChEBI" id="CHEBI:57288"/>
    </ligand>
</feature>
<evidence type="ECO:0000313" key="13">
    <source>
        <dbReference type="EMBL" id="KAF2763679.1"/>
    </source>
</evidence>
<sequence length="516" mass="58826">MASEALVREIEEQVNEWSSNTTECLTIALVHSDGALVDDPFHPAFTYPIFGDEEVVFGYQDLRIALTFRPHNLRPRVTITHGKKYPPLTDTIKPTDIRAALADFLPAEAFDAPVQDEGAGAGADADAAGFRPPGERIHSYSRDGHTYEIWVASLSHPDARQLLENMQILVPLFIEGGSMLQLEQDWTTQRWKLFLLYRYEEERSPRTSPYSLVGYGTSYRVFTLPDRKEPSKDDLDAFAQSLDTFLPPPHADSMDMAVDNTATPLQLPSRERLSQFLILPPFQGAGHGQELYNTMYTHLTSLVNIREFTVEDPNEAFDDLRDLCDLFYLRKNVPEFAALRINTSIPADKLASTTYIPTDLIVDGAERTAIMKKTKIMPRQFDRLVEMHTLSLIPGNHRSRNRITRKDRSSNDNDKAYYFWRLYAKQRLYVFNRDQLAQLDREERIEKLEAALDSVQAGYVSLLEKVEEREKNGVGDVEAGASKPRVRKRKVVQEDDDEDEDEDEEVVAHGKKVRVA</sequence>
<dbReference type="InterPro" id="IPR037113">
    <property type="entry name" value="Hat1_N_sf"/>
</dbReference>
<organism evidence="13 14">
    <name type="scientific">Teratosphaeria nubilosa</name>
    <dbReference type="NCBI Taxonomy" id="161662"/>
    <lineage>
        <taxon>Eukaryota</taxon>
        <taxon>Fungi</taxon>
        <taxon>Dikarya</taxon>
        <taxon>Ascomycota</taxon>
        <taxon>Pezizomycotina</taxon>
        <taxon>Dothideomycetes</taxon>
        <taxon>Dothideomycetidae</taxon>
        <taxon>Mycosphaerellales</taxon>
        <taxon>Teratosphaeriaceae</taxon>
        <taxon>Teratosphaeria</taxon>
    </lineage>
</organism>
<evidence type="ECO:0000256" key="9">
    <source>
        <dbReference type="PIRSR" id="PIRSR038084-2"/>
    </source>
</evidence>
<dbReference type="InterPro" id="IPR019467">
    <property type="entry name" value="Hat1_N"/>
</dbReference>
<evidence type="ECO:0000256" key="2">
    <source>
        <dbReference type="ARBA" id="ARBA00013184"/>
    </source>
</evidence>
<dbReference type="Gene3D" id="3.40.630.30">
    <property type="match status" value="1"/>
</dbReference>
<proteinExistence type="inferred from homology"/>
<evidence type="ECO:0000256" key="4">
    <source>
        <dbReference type="ARBA" id="ARBA00022679"/>
    </source>
</evidence>
<gene>
    <name evidence="13" type="ORF">EJ03DRAFT_379230</name>
</gene>
<comment type="subunit">
    <text evidence="7">Component of the HAT-B complex composed of at least HAT1 and HAT2. The HAT-B complex binds to histone H4 tail.</text>
</comment>
<evidence type="ECO:0000256" key="10">
    <source>
        <dbReference type="PIRSR" id="PIRSR038084-3"/>
    </source>
</evidence>
<dbReference type="OrthoDB" id="10253098at2759"/>
<dbReference type="InterPro" id="IPR016181">
    <property type="entry name" value="Acyl_CoA_acyltransferase"/>
</dbReference>
<dbReference type="Proteomes" id="UP000799436">
    <property type="component" value="Unassembled WGS sequence"/>
</dbReference>
<feature type="active site" description="Proton donor/acceptor" evidence="8">
    <location>
        <position position="311"/>
    </location>
</feature>
<keyword evidence="14" id="KW-1185">Reference proteome</keyword>
<dbReference type="PANTHER" id="PTHR12046">
    <property type="entry name" value="HISTONE ACETYLTRANSFERASE TYPE B CATALYTIC SUBUNIT"/>
    <property type="match status" value="1"/>
</dbReference>